<accession>A0A9X0D7H2</accession>
<reference evidence="2" key="1">
    <citation type="submission" date="2023-01" db="EMBL/GenBank/DDBJ databases">
        <title>Genome assembly of the deep-sea coral Lophelia pertusa.</title>
        <authorList>
            <person name="Herrera S."/>
            <person name="Cordes E."/>
        </authorList>
    </citation>
    <scope>NUCLEOTIDE SEQUENCE</scope>
    <source>
        <strain evidence="2">USNM1676648</strain>
        <tissue evidence="2">Polyp</tissue>
    </source>
</reference>
<dbReference type="EMBL" id="MU825427">
    <property type="protein sequence ID" value="KAJ7389625.1"/>
    <property type="molecule type" value="Genomic_DNA"/>
</dbReference>
<feature type="compositionally biased region" description="Basic and acidic residues" evidence="1">
    <location>
        <begin position="8"/>
        <end position="24"/>
    </location>
</feature>
<sequence length="119" mass="14425">MEENLAEENDHGLDDRETRLDNDNGNRNFDGYHYNDQTDDDLFFLQDDDEVERKRKSGADYSEWDTTNRFNYLNDDAEEKKKKKEEEKEEEEAEKGMFKKLFNKFKNWIGKLGKRRIDE</sequence>
<evidence type="ECO:0000256" key="1">
    <source>
        <dbReference type="SAM" id="MobiDB-lite"/>
    </source>
</evidence>
<organism evidence="2 3">
    <name type="scientific">Desmophyllum pertusum</name>
    <dbReference type="NCBI Taxonomy" id="174260"/>
    <lineage>
        <taxon>Eukaryota</taxon>
        <taxon>Metazoa</taxon>
        <taxon>Cnidaria</taxon>
        <taxon>Anthozoa</taxon>
        <taxon>Hexacorallia</taxon>
        <taxon>Scleractinia</taxon>
        <taxon>Caryophylliina</taxon>
        <taxon>Caryophylliidae</taxon>
        <taxon>Desmophyllum</taxon>
    </lineage>
</organism>
<gene>
    <name evidence="2" type="ORF">OS493_029964</name>
</gene>
<dbReference type="AlphaFoldDB" id="A0A9X0D7H2"/>
<dbReference type="OrthoDB" id="10444871at2759"/>
<proteinExistence type="predicted"/>
<protein>
    <submittedName>
        <fullName evidence="2">Uncharacterized protein</fullName>
    </submittedName>
</protein>
<keyword evidence="3" id="KW-1185">Reference proteome</keyword>
<dbReference type="Proteomes" id="UP001163046">
    <property type="component" value="Unassembled WGS sequence"/>
</dbReference>
<evidence type="ECO:0000313" key="3">
    <source>
        <dbReference type="Proteomes" id="UP001163046"/>
    </source>
</evidence>
<feature type="region of interest" description="Disordered" evidence="1">
    <location>
        <begin position="1"/>
        <end position="38"/>
    </location>
</feature>
<evidence type="ECO:0000313" key="2">
    <source>
        <dbReference type="EMBL" id="KAJ7389625.1"/>
    </source>
</evidence>
<name>A0A9X0D7H2_9CNID</name>
<feature type="region of interest" description="Disordered" evidence="1">
    <location>
        <begin position="75"/>
        <end position="95"/>
    </location>
</feature>
<comment type="caution">
    <text evidence="2">The sequence shown here is derived from an EMBL/GenBank/DDBJ whole genome shotgun (WGS) entry which is preliminary data.</text>
</comment>